<proteinExistence type="inferred from homology"/>
<dbReference type="Pfam" id="PF02631">
    <property type="entry name" value="RecX_HTH2"/>
    <property type="match status" value="1"/>
</dbReference>
<evidence type="ECO:0000313" key="10">
    <source>
        <dbReference type="Proteomes" id="UP000198833"/>
    </source>
</evidence>
<dbReference type="InterPro" id="IPR053925">
    <property type="entry name" value="RecX_HTH_3rd"/>
</dbReference>
<organism evidence="9 10">
    <name type="scientific">Ignavigranum ruoffiae</name>
    <dbReference type="NCBI Taxonomy" id="89093"/>
    <lineage>
        <taxon>Bacteria</taxon>
        <taxon>Bacillati</taxon>
        <taxon>Bacillota</taxon>
        <taxon>Bacilli</taxon>
        <taxon>Lactobacillales</taxon>
        <taxon>Aerococcaceae</taxon>
        <taxon>Ignavigranum</taxon>
    </lineage>
</organism>
<evidence type="ECO:0000259" key="8">
    <source>
        <dbReference type="Pfam" id="PF21981"/>
    </source>
</evidence>
<dbReference type="OrthoDB" id="5421057at2"/>
<evidence type="ECO:0000313" key="9">
    <source>
        <dbReference type="EMBL" id="SEP81319.1"/>
    </source>
</evidence>
<comment type="subcellular location">
    <subcellularLocation>
        <location evidence="2 6">Cytoplasm</location>
    </subcellularLocation>
</comment>
<gene>
    <name evidence="6" type="primary">recX</name>
    <name evidence="9" type="ORF">SAMN04488558_102103</name>
</gene>
<sequence>MIISKIEKQSKRANRYNLYVDGKFYLGIDENILVKYALYKGLEVTPDRLAHIRYDEEVNKYYNQALNYLSYGLRTVNQMRQYLHKHLPQDRASREEDIEHILNKLRDQALVDDVYYGQAYVRTKMRINRKGPLLIEQELRQKGLNAEKIQLALAEYPLAQGQENLRHLAEKFTKKHRKLSRKMQSLKLNQHLQSKGYPQDWIASVDYHDLLTNDVDDQELVEAEATKLYQRKSRIYQGNQLKQIIRQNLYRKGFNQDDIESCLQDHLDWFAEK</sequence>
<evidence type="ECO:0000256" key="5">
    <source>
        <dbReference type="ARBA" id="ARBA00022490"/>
    </source>
</evidence>
<dbReference type="GO" id="GO:0005737">
    <property type="term" value="C:cytoplasm"/>
    <property type="evidence" value="ECO:0007669"/>
    <property type="project" value="UniProtKB-SubCell"/>
</dbReference>
<keyword evidence="5 6" id="KW-0963">Cytoplasm</keyword>
<dbReference type="STRING" id="89093.SAMN04488558_102103"/>
<dbReference type="InterPro" id="IPR053924">
    <property type="entry name" value="RecX_HTH_2nd"/>
</dbReference>
<feature type="domain" description="RecX third three-helical" evidence="8">
    <location>
        <begin position="216"/>
        <end position="263"/>
    </location>
</feature>
<dbReference type="AlphaFoldDB" id="A0A1H9AXI3"/>
<dbReference type="Proteomes" id="UP000198833">
    <property type="component" value="Unassembled WGS sequence"/>
</dbReference>
<accession>A0A1H9AXI3</accession>
<protein>
    <recommendedName>
        <fullName evidence="4 6">Regulatory protein RecX</fullName>
    </recommendedName>
</protein>
<dbReference type="PANTHER" id="PTHR33602">
    <property type="entry name" value="REGULATORY PROTEIN RECX FAMILY PROTEIN"/>
    <property type="match status" value="1"/>
</dbReference>
<evidence type="ECO:0000256" key="2">
    <source>
        <dbReference type="ARBA" id="ARBA00004496"/>
    </source>
</evidence>
<evidence type="ECO:0000259" key="7">
    <source>
        <dbReference type="Pfam" id="PF02631"/>
    </source>
</evidence>
<dbReference type="InterPro" id="IPR003783">
    <property type="entry name" value="Regulatory_RecX"/>
</dbReference>
<dbReference type="Pfam" id="PF21981">
    <property type="entry name" value="RecX_HTH3"/>
    <property type="match status" value="2"/>
</dbReference>
<evidence type="ECO:0000256" key="6">
    <source>
        <dbReference type="HAMAP-Rule" id="MF_01114"/>
    </source>
</evidence>
<dbReference type="EMBL" id="FOEN01000002">
    <property type="protein sequence ID" value="SEP81319.1"/>
    <property type="molecule type" value="Genomic_DNA"/>
</dbReference>
<dbReference type="RefSeq" id="WP_092570512.1">
    <property type="nucleotide sequence ID" value="NZ_CP149446.1"/>
</dbReference>
<feature type="domain" description="RecX third three-helical" evidence="8">
    <location>
        <begin position="162"/>
        <end position="204"/>
    </location>
</feature>
<comment type="function">
    <text evidence="1 6">Modulates RecA activity.</text>
</comment>
<dbReference type="Gene3D" id="1.10.10.10">
    <property type="entry name" value="Winged helix-like DNA-binding domain superfamily/Winged helix DNA-binding domain"/>
    <property type="match status" value="4"/>
</dbReference>
<name>A0A1H9AXI3_9LACT</name>
<dbReference type="HAMAP" id="MF_01114">
    <property type="entry name" value="RecX"/>
    <property type="match status" value="1"/>
</dbReference>
<dbReference type="InterPro" id="IPR036388">
    <property type="entry name" value="WH-like_DNA-bd_sf"/>
</dbReference>
<reference evidence="9 10" key="1">
    <citation type="submission" date="2016-10" db="EMBL/GenBank/DDBJ databases">
        <authorList>
            <person name="de Groot N.N."/>
        </authorList>
    </citation>
    <scope>NUCLEOTIDE SEQUENCE [LARGE SCALE GENOMIC DNA]</scope>
    <source>
        <strain evidence="9 10">DSM 15695</strain>
    </source>
</reference>
<dbReference type="GO" id="GO:0006282">
    <property type="term" value="P:regulation of DNA repair"/>
    <property type="evidence" value="ECO:0007669"/>
    <property type="project" value="UniProtKB-UniRule"/>
</dbReference>
<comment type="similarity">
    <text evidence="3 6">Belongs to the RecX family.</text>
</comment>
<evidence type="ECO:0000256" key="4">
    <source>
        <dbReference type="ARBA" id="ARBA00018111"/>
    </source>
</evidence>
<evidence type="ECO:0000256" key="1">
    <source>
        <dbReference type="ARBA" id="ARBA00003529"/>
    </source>
</evidence>
<evidence type="ECO:0000256" key="3">
    <source>
        <dbReference type="ARBA" id="ARBA00009695"/>
    </source>
</evidence>
<dbReference type="PANTHER" id="PTHR33602:SF1">
    <property type="entry name" value="REGULATORY PROTEIN RECX FAMILY PROTEIN"/>
    <property type="match status" value="1"/>
</dbReference>
<feature type="domain" description="RecX second three-helical" evidence="7">
    <location>
        <begin position="112"/>
        <end position="153"/>
    </location>
</feature>
<keyword evidence="10" id="KW-1185">Reference proteome</keyword>